<keyword evidence="1" id="KW-1185">Reference proteome</keyword>
<organism evidence="1 2">
    <name type="scientific">Romanomermis culicivorax</name>
    <name type="common">Nematode worm</name>
    <dbReference type="NCBI Taxonomy" id="13658"/>
    <lineage>
        <taxon>Eukaryota</taxon>
        <taxon>Metazoa</taxon>
        <taxon>Ecdysozoa</taxon>
        <taxon>Nematoda</taxon>
        <taxon>Enoplea</taxon>
        <taxon>Dorylaimia</taxon>
        <taxon>Mermithida</taxon>
        <taxon>Mermithoidea</taxon>
        <taxon>Mermithidae</taxon>
        <taxon>Romanomermis</taxon>
    </lineage>
</organism>
<dbReference type="WBParaSite" id="nRc.2.0.1.t00777-RA">
    <property type="protein sequence ID" value="nRc.2.0.1.t00777-RA"/>
    <property type="gene ID" value="nRc.2.0.1.g00777"/>
</dbReference>
<proteinExistence type="predicted"/>
<evidence type="ECO:0000313" key="2">
    <source>
        <dbReference type="WBParaSite" id="nRc.2.0.1.t00777-RA"/>
    </source>
</evidence>
<reference evidence="2" key="1">
    <citation type="submission" date="2022-11" db="UniProtKB">
        <authorList>
            <consortium name="WormBaseParasite"/>
        </authorList>
    </citation>
    <scope>IDENTIFICATION</scope>
</reference>
<sequence>MPSDEIRHLQWEMARLMAHVARLTAQQTARPPRNWMPSTTPLARIQNAGHRLSEAHFQMCSYHGHCTHNNANCRAQHPDSADPSNATATGASHCYFCRMGAHPTDQWDRPCPHCGKIRVHRAKACPNQTRTLPDETNFGYSPQGAIFSCSSGFGTDSIVGFATAAAEIRDAGQRKPINNTENYWRRQHNGVVSTDGRYTPVDPVGRAVEEVSRKGRPTAVIAASPSRTATGAQTLVVIAQQQPVMTTTGAQTLGAIVQQQPMATTKPSPPVANAFGETLRAVNDDVSIIKASPFPTATALWSPKIGVLCEVHPCGGLVIDFPDEDLVSSDDDDEE</sequence>
<accession>A0A915HFF0</accession>
<name>A0A915HFF0_ROMCU</name>
<protein>
    <submittedName>
        <fullName evidence="2">C3H1-type domain-containing protein</fullName>
    </submittedName>
</protein>
<dbReference type="Proteomes" id="UP000887565">
    <property type="component" value="Unplaced"/>
</dbReference>
<dbReference type="AlphaFoldDB" id="A0A915HFF0"/>
<evidence type="ECO:0000313" key="1">
    <source>
        <dbReference type="Proteomes" id="UP000887565"/>
    </source>
</evidence>